<dbReference type="PANTHER" id="PTHR43877">
    <property type="entry name" value="AMINOALKYLPHOSPHONATE N-ACETYLTRANSFERASE-RELATED-RELATED"/>
    <property type="match status" value="1"/>
</dbReference>
<accession>A0A402BKF8</accession>
<dbReference type="RefSeq" id="WP_246039322.1">
    <property type="nucleotide sequence ID" value="NZ_BIFT01000002.1"/>
</dbReference>
<proteinExistence type="predicted"/>
<dbReference type="InterPro" id="IPR016181">
    <property type="entry name" value="Acyl_CoA_acyltransferase"/>
</dbReference>
<evidence type="ECO:0000313" key="4">
    <source>
        <dbReference type="EMBL" id="GCE31835.1"/>
    </source>
</evidence>
<dbReference type="EMBL" id="BIFT01000002">
    <property type="protein sequence ID" value="GCE31835.1"/>
    <property type="molecule type" value="Genomic_DNA"/>
</dbReference>
<dbReference type="AlphaFoldDB" id="A0A402BKF8"/>
<dbReference type="Gene3D" id="3.40.630.30">
    <property type="match status" value="1"/>
</dbReference>
<comment type="caution">
    <text evidence="4">The sequence shown here is derived from an EMBL/GenBank/DDBJ whole genome shotgun (WGS) entry which is preliminary data.</text>
</comment>
<evidence type="ECO:0000256" key="2">
    <source>
        <dbReference type="ARBA" id="ARBA00023315"/>
    </source>
</evidence>
<dbReference type="PROSITE" id="PS51186">
    <property type="entry name" value="GNAT"/>
    <property type="match status" value="1"/>
</dbReference>
<dbReference type="SUPFAM" id="SSF55729">
    <property type="entry name" value="Acyl-CoA N-acyltransferases (Nat)"/>
    <property type="match status" value="1"/>
</dbReference>
<sequence>MTITRHPFRGEADLPRIQDLIGSMPFSCRHVIDLPWRISSPMINEAPNAVFWTDEDKNVVGFAAWQYYWGVLDLFVLPGPTFTAVTTDLFAWADKRFLELDAERGWPLLYWVEFRDDDLPRRQLALDHGFILNEEDHYVLLQHSLSDLPAVPALPDGFQLRPLRGEQEVAAYAELHRAAFESTSMTPSWRARTLRMPQYRPELDIVISAPDGSLAGFCVGWLDTARKIAEVEPLGVHPRFQQFGLGSILLLEMLHRFKAHGADSAIVETSLDRTPARAAYEKAGFQQVHTIRHLGKWLNQP</sequence>
<evidence type="ECO:0000259" key="3">
    <source>
        <dbReference type="PROSITE" id="PS51186"/>
    </source>
</evidence>
<dbReference type="Pfam" id="PF00583">
    <property type="entry name" value="Acetyltransf_1"/>
    <property type="match status" value="1"/>
</dbReference>
<gene>
    <name evidence="4" type="ORF">KDA_73190</name>
</gene>
<evidence type="ECO:0000313" key="5">
    <source>
        <dbReference type="Proteomes" id="UP000287171"/>
    </source>
</evidence>
<keyword evidence="2" id="KW-0012">Acyltransferase</keyword>
<dbReference type="GO" id="GO:0016747">
    <property type="term" value="F:acyltransferase activity, transferring groups other than amino-acyl groups"/>
    <property type="evidence" value="ECO:0007669"/>
    <property type="project" value="InterPro"/>
</dbReference>
<reference evidence="5" key="1">
    <citation type="submission" date="2018-12" db="EMBL/GenBank/DDBJ databases">
        <title>Tengunoibacter tsumagoiensis gen. nov., sp. nov., Dictyobacter kobayashii sp. nov., D. alpinus sp. nov., and D. joshuensis sp. nov. and description of Dictyobacteraceae fam. nov. within the order Ktedonobacterales isolated from Tengu-no-mugimeshi.</title>
        <authorList>
            <person name="Wang C.M."/>
            <person name="Zheng Y."/>
            <person name="Sakai Y."/>
            <person name="Toyoda A."/>
            <person name="Minakuchi Y."/>
            <person name="Abe K."/>
            <person name="Yokota A."/>
            <person name="Yabe S."/>
        </authorList>
    </citation>
    <scope>NUCLEOTIDE SEQUENCE [LARGE SCALE GENOMIC DNA]</scope>
    <source>
        <strain evidence="5">Uno16</strain>
    </source>
</reference>
<dbReference type="InterPro" id="IPR000182">
    <property type="entry name" value="GNAT_dom"/>
</dbReference>
<name>A0A402BKF8_9CHLR</name>
<dbReference type="Proteomes" id="UP000287171">
    <property type="component" value="Unassembled WGS sequence"/>
</dbReference>
<dbReference type="CDD" id="cd04301">
    <property type="entry name" value="NAT_SF"/>
    <property type="match status" value="1"/>
</dbReference>
<dbReference type="InterPro" id="IPR050832">
    <property type="entry name" value="Bact_Acetyltransf"/>
</dbReference>
<keyword evidence="5" id="KW-1185">Reference proteome</keyword>
<keyword evidence="1 4" id="KW-0808">Transferase</keyword>
<organism evidence="4 5">
    <name type="scientific">Dictyobacter alpinus</name>
    <dbReference type="NCBI Taxonomy" id="2014873"/>
    <lineage>
        <taxon>Bacteria</taxon>
        <taxon>Bacillati</taxon>
        <taxon>Chloroflexota</taxon>
        <taxon>Ktedonobacteria</taxon>
        <taxon>Ktedonobacterales</taxon>
        <taxon>Dictyobacteraceae</taxon>
        <taxon>Dictyobacter</taxon>
    </lineage>
</organism>
<feature type="domain" description="N-acetyltransferase" evidence="3">
    <location>
        <begin position="158"/>
        <end position="301"/>
    </location>
</feature>
<evidence type="ECO:0000256" key="1">
    <source>
        <dbReference type="ARBA" id="ARBA00022679"/>
    </source>
</evidence>
<protein>
    <submittedName>
        <fullName evidence="4">N-acetyltransferase</fullName>
    </submittedName>
</protein>